<sequence>MFPSGKLREEVSMRAAATKGCRPRSAFLAHRH</sequence>
<protein>
    <submittedName>
        <fullName evidence="2">Uncharacterized protein</fullName>
    </submittedName>
</protein>
<dbReference type="EMBL" id="AWTN01000106">
    <property type="protein sequence ID" value="KGG87701.1"/>
    <property type="molecule type" value="Genomic_DNA"/>
</dbReference>
<evidence type="ECO:0000313" key="2">
    <source>
        <dbReference type="EMBL" id="KGG87701.1"/>
    </source>
</evidence>
<evidence type="ECO:0000313" key="3">
    <source>
        <dbReference type="Proteomes" id="UP000029567"/>
    </source>
</evidence>
<comment type="caution">
    <text evidence="2">The sequence shown here is derived from an EMBL/GenBank/DDBJ whole genome shotgun (WGS) entry which is preliminary data.</text>
</comment>
<reference evidence="2 3" key="1">
    <citation type="submission" date="2013-09" db="EMBL/GenBank/DDBJ databases">
        <title>High correlation between genotypes and phenotypes of environmental bacteria Comamonas testosteroni strains.</title>
        <authorList>
            <person name="Liu L."/>
            <person name="Zhu W."/>
            <person name="Xia X."/>
            <person name="Xu B."/>
            <person name="Luo M."/>
            <person name="Wang G."/>
        </authorList>
    </citation>
    <scope>NUCLEOTIDE SEQUENCE [LARGE SCALE GENOMIC DNA]</scope>
    <source>
        <strain evidence="2 3">JL14</strain>
    </source>
</reference>
<proteinExistence type="predicted"/>
<gene>
    <name evidence="2" type="ORF">P245_19815</name>
</gene>
<accession>A0A0E3BYG9</accession>
<organism evidence="2 3">
    <name type="scientific">Comamonas thiooxydans</name>
    <dbReference type="NCBI Taxonomy" id="363952"/>
    <lineage>
        <taxon>Bacteria</taxon>
        <taxon>Pseudomonadati</taxon>
        <taxon>Pseudomonadota</taxon>
        <taxon>Betaproteobacteria</taxon>
        <taxon>Burkholderiales</taxon>
        <taxon>Comamonadaceae</taxon>
        <taxon>Comamonas</taxon>
    </lineage>
</organism>
<feature type="compositionally biased region" description="Basic and acidic residues" evidence="1">
    <location>
        <begin position="1"/>
        <end position="12"/>
    </location>
</feature>
<evidence type="ECO:0000256" key="1">
    <source>
        <dbReference type="SAM" id="MobiDB-lite"/>
    </source>
</evidence>
<dbReference type="AlphaFoldDB" id="A0A0E3BYG9"/>
<feature type="region of interest" description="Disordered" evidence="1">
    <location>
        <begin position="1"/>
        <end position="32"/>
    </location>
</feature>
<dbReference type="Proteomes" id="UP000029567">
    <property type="component" value="Unassembled WGS sequence"/>
</dbReference>
<name>A0A0E3BYG9_9BURK</name>